<dbReference type="GO" id="GO:0043130">
    <property type="term" value="F:ubiquitin binding"/>
    <property type="evidence" value="ECO:0007669"/>
    <property type="project" value="TreeGrafter"/>
</dbReference>
<dbReference type="InterPro" id="IPR051246">
    <property type="entry name" value="WDR48"/>
</dbReference>
<dbReference type="Pfam" id="PF00400">
    <property type="entry name" value="WD40"/>
    <property type="match status" value="5"/>
</dbReference>
<dbReference type="InterPro" id="IPR021772">
    <property type="entry name" value="WDR48/Bun107"/>
</dbReference>
<dbReference type="CDD" id="cd00200">
    <property type="entry name" value="WD40"/>
    <property type="match status" value="1"/>
</dbReference>
<evidence type="ECO:0000313" key="7">
    <source>
        <dbReference type="Proteomes" id="UP001061958"/>
    </source>
</evidence>
<dbReference type="PROSITE" id="PS50294">
    <property type="entry name" value="WD_REPEATS_REGION"/>
    <property type="match status" value="3"/>
</dbReference>
<dbReference type="InterPro" id="IPR036322">
    <property type="entry name" value="WD40_repeat_dom_sf"/>
</dbReference>
<protein>
    <submittedName>
        <fullName evidence="6">Uncharacterized protein</fullName>
    </submittedName>
</protein>
<dbReference type="CDD" id="cd17041">
    <property type="entry name" value="Ubl_WDR48"/>
    <property type="match status" value="1"/>
</dbReference>
<keyword evidence="2 4" id="KW-0853">WD repeat</keyword>
<evidence type="ECO:0000256" key="5">
    <source>
        <dbReference type="SAM" id="MobiDB-lite"/>
    </source>
</evidence>
<dbReference type="PROSITE" id="PS00678">
    <property type="entry name" value="WD_REPEATS_1"/>
    <property type="match status" value="4"/>
</dbReference>
<dbReference type="InterPro" id="IPR020472">
    <property type="entry name" value="WD40_PAC1"/>
</dbReference>
<dbReference type="PANTHER" id="PTHR19862">
    <property type="entry name" value="WD REPEAT-CONTAINING PROTEIN 48"/>
    <property type="match status" value="1"/>
</dbReference>
<dbReference type="InterPro" id="IPR019775">
    <property type="entry name" value="WD40_repeat_CS"/>
</dbReference>
<dbReference type="OrthoDB" id="2421129at2759"/>
<dbReference type="InterPro" id="IPR015943">
    <property type="entry name" value="WD40/YVTN_repeat-like_dom_sf"/>
</dbReference>
<dbReference type="PROSITE" id="PS50082">
    <property type="entry name" value="WD_REPEATS_2"/>
    <property type="match status" value="4"/>
</dbReference>
<dbReference type="Proteomes" id="UP001061958">
    <property type="component" value="Unassembled WGS sequence"/>
</dbReference>
<reference evidence="6" key="1">
    <citation type="journal article" date="2022" name="Proc. Natl. Acad. Sci. U.S.A.">
        <title>Life cycle and functional genomics of the unicellular red alga Galdieria for elucidating algal and plant evolution and industrial use.</title>
        <authorList>
            <person name="Hirooka S."/>
            <person name="Itabashi T."/>
            <person name="Ichinose T.M."/>
            <person name="Onuma R."/>
            <person name="Fujiwara T."/>
            <person name="Yamashita S."/>
            <person name="Jong L.W."/>
            <person name="Tomita R."/>
            <person name="Iwane A.H."/>
            <person name="Miyagishima S.Y."/>
        </authorList>
    </citation>
    <scope>NUCLEOTIDE SEQUENCE</scope>
    <source>
        <strain evidence="6">NBRC 102759</strain>
    </source>
</reference>
<proteinExistence type="inferred from homology"/>
<feature type="repeat" description="WD" evidence="4">
    <location>
        <begin position="74"/>
        <end position="106"/>
    </location>
</feature>
<organism evidence="6 7">
    <name type="scientific">Galdieria partita</name>
    <dbReference type="NCBI Taxonomy" id="83374"/>
    <lineage>
        <taxon>Eukaryota</taxon>
        <taxon>Rhodophyta</taxon>
        <taxon>Bangiophyceae</taxon>
        <taxon>Galdieriales</taxon>
        <taxon>Galdieriaceae</taxon>
        <taxon>Galdieria</taxon>
    </lineage>
</organism>
<feature type="repeat" description="WD" evidence="4">
    <location>
        <begin position="231"/>
        <end position="272"/>
    </location>
</feature>
<name>A0A9C7Q130_9RHOD</name>
<dbReference type="GO" id="GO:0000724">
    <property type="term" value="P:double-strand break repair via homologous recombination"/>
    <property type="evidence" value="ECO:0007669"/>
    <property type="project" value="TreeGrafter"/>
</dbReference>
<evidence type="ECO:0000313" key="6">
    <source>
        <dbReference type="EMBL" id="GJQ13562.1"/>
    </source>
</evidence>
<feature type="region of interest" description="Disordered" evidence="5">
    <location>
        <begin position="534"/>
        <end position="564"/>
    </location>
</feature>
<keyword evidence="3" id="KW-0677">Repeat</keyword>
<dbReference type="AlphaFoldDB" id="A0A9C7Q130"/>
<dbReference type="SUPFAM" id="SSF50978">
    <property type="entry name" value="WD40 repeat-like"/>
    <property type="match status" value="2"/>
</dbReference>
<dbReference type="Gene3D" id="2.130.10.10">
    <property type="entry name" value="YVTN repeat-like/Quinoprotein amine dehydrogenase"/>
    <property type="match status" value="2"/>
</dbReference>
<dbReference type="Pfam" id="PF11816">
    <property type="entry name" value="DUF3337"/>
    <property type="match status" value="1"/>
</dbReference>
<dbReference type="EMBL" id="BQMJ01000045">
    <property type="protein sequence ID" value="GJQ13562.1"/>
    <property type="molecule type" value="Genomic_DNA"/>
</dbReference>
<sequence length="733" mass="82474">MNSEEKSSTNPSRRKVAYLLRPPEKRHRFGINSLVIPYTAASDAESSQVVSLFSGGRDGTIRGWSKNGENILNLEEHVDWVNDLLYLPSGVLVSCSSDTTVKVWDVTEAIHLFEEFLIPRCSSNTLAEHTDYVKALAAVDGHRGIVASGSLDGKIVVWDLEKGESQTVLGKSLQENTSIYCLASGGKSFGLEESSEQFLVSSSEGSIIAAGSSDRVISLWDTRTRTRAVKLRGHRDIIRCLAMNEEGTLLLSGSSDGSTRVWDLRNLRCMLSFDVHIDSVWALAVSKNFDWFLSGGRDGAVWKTELHTGDSVLMIAAVEDERKYNHVLRVCMTPDEKGFWTSSLSSNIKYWESEKYFNDIHNQNSKDMNIKSRSSPISLRGVLSTSATDDPIFKEPSLLIHGEPGIVAKTILNNRRHVLTCDSEGKVQLWDVSQGRLLQEFGNNRTIEEIQQEIDEMVVVPTWFHLVTRLGSLMVVLDPSTCFAAEVYAADAGLEVDSDEVKVNIGEHVLRGLFRKWHERYRKLLEGSPKTLYASRDESNSLSNSNPTENQKQTENVTNSITLPPYEFPEDIPVIIIEEGTTRPLLRKLLKDFDGTEASYLPDWVLKCVRDEHSMSREIPKLSFYLKPMEGSGFPALVQSKLTAPRILRAKKLATYVANNIRTEIERLKSSNKSGKLPFEFSPSSELEITCRDQVVPPNMSLIAIRRFIWKSPEDLELFYRRKDESGKRIERK</sequence>
<dbReference type="InterPro" id="IPR001680">
    <property type="entry name" value="WD40_rpt"/>
</dbReference>
<evidence type="ECO:0000256" key="2">
    <source>
        <dbReference type="ARBA" id="ARBA00022574"/>
    </source>
</evidence>
<feature type="compositionally biased region" description="Polar residues" evidence="5">
    <location>
        <begin position="540"/>
        <end position="562"/>
    </location>
</feature>
<evidence type="ECO:0000256" key="1">
    <source>
        <dbReference type="ARBA" id="ARBA00006917"/>
    </source>
</evidence>
<comment type="similarity">
    <text evidence="1">Belongs to the WD repeat WDR48 family.</text>
</comment>
<dbReference type="SMART" id="SM00320">
    <property type="entry name" value="WD40"/>
    <property type="match status" value="8"/>
</dbReference>
<keyword evidence="7" id="KW-1185">Reference proteome</keyword>
<accession>A0A9C7Q130</accession>
<feature type="repeat" description="WD" evidence="4">
    <location>
        <begin position="126"/>
        <end position="168"/>
    </location>
</feature>
<evidence type="ECO:0000256" key="4">
    <source>
        <dbReference type="PROSITE-ProRule" id="PRU00221"/>
    </source>
</evidence>
<evidence type="ECO:0000256" key="3">
    <source>
        <dbReference type="ARBA" id="ARBA00022737"/>
    </source>
</evidence>
<dbReference type="PRINTS" id="PR00320">
    <property type="entry name" value="GPROTEINBRPT"/>
</dbReference>
<feature type="repeat" description="WD" evidence="4">
    <location>
        <begin position="202"/>
        <end position="230"/>
    </location>
</feature>
<dbReference type="PANTHER" id="PTHR19862:SF14">
    <property type="entry name" value="WD REPEAT-CONTAINING PROTEIN 48"/>
    <property type="match status" value="1"/>
</dbReference>
<reference evidence="6" key="2">
    <citation type="submission" date="2022-01" db="EMBL/GenBank/DDBJ databases">
        <authorList>
            <person name="Hirooka S."/>
            <person name="Miyagishima S.Y."/>
        </authorList>
    </citation>
    <scope>NUCLEOTIDE SEQUENCE</scope>
    <source>
        <strain evidence="6">NBRC 102759</strain>
    </source>
</reference>
<gene>
    <name evidence="6" type="ORF">GpartN1_g5353.t1</name>
</gene>
<comment type="caution">
    <text evidence="6">The sequence shown here is derived from an EMBL/GenBank/DDBJ whole genome shotgun (WGS) entry which is preliminary data.</text>
</comment>